<dbReference type="InterPro" id="IPR029068">
    <property type="entry name" value="Glyas_Bleomycin-R_OHBP_Dase"/>
</dbReference>
<dbReference type="Gene3D" id="3.10.180.10">
    <property type="entry name" value="2,3-Dihydroxybiphenyl 1,2-Dioxygenase, domain 1"/>
    <property type="match status" value="1"/>
</dbReference>
<evidence type="ECO:0000313" key="2">
    <source>
        <dbReference type="EMBL" id="QTN35472.1"/>
    </source>
</evidence>
<reference evidence="2" key="1">
    <citation type="submission" date="2020-07" db="EMBL/GenBank/DDBJ databases">
        <title>Genome sequences of bacteria associated with the marine, planktonic diatom Thalassiosira profunda strain ECT2AJA-044.</title>
        <authorList>
            <person name="Gargas C.B."/>
            <person name="Roberts W.R."/>
            <person name="Alverson A.J."/>
        </authorList>
    </citation>
    <scope>NUCLEOTIDE SEQUENCE</scope>
    <source>
        <strain evidence="2">ECT2AJA-044</strain>
    </source>
</reference>
<feature type="domain" description="VOC" evidence="1">
    <location>
        <begin position="2"/>
        <end position="123"/>
    </location>
</feature>
<dbReference type="CDD" id="cd06587">
    <property type="entry name" value="VOC"/>
    <property type="match status" value="1"/>
</dbReference>
<evidence type="ECO:0000259" key="1">
    <source>
        <dbReference type="PROSITE" id="PS51819"/>
    </source>
</evidence>
<dbReference type="PROSITE" id="PS51819">
    <property type="entry name" value="VOC"/>
    <property type="match status" value="1"/>
</dbReference>
<dbReference type="Pfam" id="PF00903">
    <property type="entry name" value="Glyoxalase"/>
    <property type="match status" value="1"/>
</dbReference>
<dbReference type="RefSeq" id="WP_209356177.1">
    <property type="nucleotide sequence ID" value="NZ_CP060010.1"/>
</dbReference>
<proteinExistence type="predicted"/>
<evidence type="ECO:0000313" key="3">
    <source>
        <dbReference type="Proteomes" id="UP000665026"/>
    </source>
</evidence>
<dbReference type="KEGG" id="cact:HZ995_13445"/>
<protein>
    <submittedName>
        <fullName evidence="2">VOC family protein</fullName>
    </submittedName>
</protein>
<dbReference type="AlphaFoldDB" id="A0A975I6Z6"/>
<dbReference type="InterPro" id="IPR037523">
    <property type="entry name" value="VOC_core"/>
</dbReference>
<organism evidence="2 3">
    <name type="scientific">Cognatishimia activa</name>
    <dbReference type="NCBI Taxonomy" id="1715691"/>
    <lineage>
        <taxon>Bacteria</taxon>
        <taxon>Pseudomonadati</taxon>
        <taxon>Pseudomonadota</taxon>
        <taxon>Alphaproteobacteria</taxon>
        <taxon>Rhodobacterales</taxon>
        <taxon>Paracoccaceae</taxon>
        <taxon>Cognatishimia</taxon>
    </lineage>
</organism>
<sequence length="124" mass="13730">MKLEHVNITVSDAKASAATLMDIFDWHIRWEGASMDEGYTVHVGDRESYLALYSPAKALGQASEKYTVEGSINHVGVVVNDLKAVEAKVLAAGFKPHSHYDYEPGERFYFNGPDGVEYEVVSYA</sequence>
<dbReference type="InterPro" id="IPR004360">
    <property type="entry name" value="Glyas_Fos-R_dOase_dom"/>
</dbReference>
<accession>A0A975I6Z6</accession>
<dbReference type="SUPFAM" id="SSF54593">
    <property type="entry name" value="Glyoxalase/Bleomycin resistance protein/Dihydroxybiphenyl dioxygenase"/>
    <property type="match status" value="1"/>
</dbReference>
<gene>
    <name evidence="2" type="ORF">HZ995_13445</name>
</gene>
<dbReference type="EMBL" id="CP060010">
    <property type="protein sequence ID" value="QTN35472.1"/>
    <property type="molecule type" value="Genomic_DNA"/>
</dbReference>
<dbReference type="Proteomes" id="UP000665026">
    <property type="component" value="Chromosome"/>
</dbReference>
<name>A0A975I6Z6_9RHOB</name>